<feature type="transmembrane region" description="Helical" evidence="1">
    <location>
        <begin position="12"/>
        <end position="41"/>
    </location>
</feature>
<evidence type="ECO:0000313" key="2">
    <source>
        <dbReference type="EMBL" id="NYS68281.1"/>
    </source>
</evidence>
<reference evidence="2 3" key="1">
    <citation type="submission" date="2020-07" db="EMBL/GenBank/DDBJ databases">
        <title>MOT database genomes.</title>
        <authorList>
            <person name="Joseph S."/>
            <person name="Aduse-Opoku J."/>
            <person name="Hashim A."/>
            <person name="Wade W."/>
            <person name="Curtis M."/>
        </authorList>
    </citation>
    <scope>NUCLEOTIDE SEQUENCE [LARGE SCALE GENOMIC DNA]</scope>
    <source>
        <strain evidence="2 3">WMus004</strain>
    </source>
</reference>
<evidence type="ECO:0000313" key="3">
    <source>
        <dbReference type="Proteomes" id="UP000572528"/>
    </source>
</evidence>
<gene>
    <name evidence="2" type="ORF">HZZ05_01850</name>
</gene>
<sequence length="45" mass="4735">MTTKPPSRSSKIFGQIAGALILTALTALVITGIIALTILIWRAVL</sequence>
<keyword evidence="1" id="KW-0812">Transmembrane</keyword>
<accession>A0A853EJR8</accession>
<name>A0A853EJR8_9ACTO</name>
<keyword evidence="1" id="KW-1133">Transmembrane helix</keyword>
<dbReference type="Proteomes" id="UP000572528">
    <property type="component" value="Unassembled WGS sequence"/>
</dbReference>
<protein>
    <submittedName>
        <fullName evidence="2">Uncharacterized protein</fullName>
    </submittedName>
</protein>
<dbReference type="EMBL" id="JACBXV010000011">
    <property type="protein sequence ID" value="NYS68281.1"/>
    <property type="molecule type" value="Genomic_DNA"/>
</dbReference>
<dbReference type="AlphaFoldDB" id="A0A853EJR8"/>
<proteinExistence type="predicted"/>
<dbReference type="RefSeq" id="WP_179899622.1">
    <property type="nucleotide sequence ID" value="NZ_JACBXV010000011.1"/>
</dbReference>
<evidence type="ECO:0000256" key="1">
    <source>
        <dbReference type="SAM" id="Phobius"/>
    </source>
</evidence>
<keyword evidence="1" id="KW-0472">Membrane</keyword>
<organism evidence="2 3">
    <name type="scientific">Actinomyces bowdenii</name>
    <dbReference type="NCBI Taxonomy" id="131109"/>
    <lineage>
        <taxon>Bacteria</taxon>
        <taxon>Bacillati</taxon>
        <taxon>Actinomycetota</taxon>
        <taxon>Actinomycetes</taxon>
        <taxon>Actinomycetales</taxon>
        <taxon>Actinomycetaceae</taxon>
        <taxon>Actinomyces</taxon>
    </lineage>
</organism>
<comment type="caution">
    <text evidence="2">The sequence shown here is derived from an EMBL/GenBank/DDBJ whole genome shotgun (WGS) entry which is preliminary data.</text>
</comment>